<keyword evidence="16" id="KW-1185">Reference proteome</keyword>
<protein>
    <submittedName>
        <fullName evidence="15">Zn-dependent protease</fullName>
    </submittedName>
</protein>
<dbReference type="GO" id="GO:0005886">
    <property type="term" value="C:plasma membrane"/>
    <property type="evidence" value="ECO:0007669"/>
    <property type="project" value="UniProtKB-SubCell"/>
</dbReference>
<keyword evidence="9" id="KW-0862">Zinc</keyword>
<sequence>MNLTQTLEIIPAAVIGLTVHEFSHAYAAYRLGDTTAKELGRVSLNPLKHIDWIGFFLIVVAGFGWAKPVTFNPQNLKNKHRDEILISIAGPLSNLILAILFFVIARILYFVSFFNGTDLGLWIINLIVLWGVINIALFIFNLIPLPPLDGSHVYLTYIQDINPKLMVNLYKYGTAVLFAIIIGESWLHINILHISEMINAVSYIFLRMLAFPG</sequence>
<feature type="domain" description="Peptidase M50" evidence="14">
    <location>
        <begin position="123"/>
        <end position="176"/>
    </location>
</feature>
<evidence type="ECO:0000256" key="12">
    <source>
        <dbReference type="ARBA" id="ARBA00023136"/>
    </source>
</evidence>
<keyword evidence="11" id="KW-0482">Metalloprotease</keyword>
<evidence type="ECO:0000256" key="4">
    <source>
        <dbReference type="ARBA" id="ARBA00022475"/>
    </source>
</evidence>
<feature type="domain" description="Peptidase M50" evidence="14">
    <location>
        <begin position="14"/>
        <end position="110"/>
    </location>
</feature>
<dbReference type="Proteomes" id="UP000544222">
    <property type="component" value="Unassembled WGS sequence"/>
</dbReference>
<dbReference type="GO" id="GO:0008237">
    <property type="term" value="F:metallopeptidase activity"/>
    <property type="evidence" value="ECO:0007669"/>
    <property type="project" value="UniProtKB-KW"/>
</dbReference>
<feature type="transmembrane region" description="Helical" evidence="13">
    <location>
        <begin position="169"/>
        <end position="187"/>
    </location>
</feature>
<comment type="caution">
    <text evidence="15">The sequence shown here is derived from an EMBL/GenBank/DDBJ whole genome shotgun (WGS) entry which is preliminary data.</text>
</comment>
<evidence type="ECO:0000256" key="13">
    <source>
        <dbReference type="SAM" id="Phobius"/>
    </source>
</evidence>
<evidence type="ECO:0000259" key="14">
    <source>
        <dbReference type="Pfam" id="PF02163"/>
    </source>
</evidence>
<dbReference type="AlphaFoldDB" id="A0A7W5DST3"/>
<evidence type="ECO:0000256" key="9">
    <source>
        <dbReference type="ARBA" id="ARBA00022833"/>
    </source>
</evidence>
<dbReference type="Pfam" id="PF02163">
    <property type="entry name" value="Peptidase_M50"/>
    <property type="match status" value="2"/>
</dbReference>
<evidence type="ECO:0000256" key="3">
    <source>
        <dbReference type="ARBA" id="ARBA00007931"/>
    </source>
</evidence>
<dbReference type="GO" id="GO:0046872">
    <property type="term" value="F:metal ion binding"/>
    <property type="evidence" value="ECO:0007669"/>
    <property type="project" value="UniProtKB-KW"/>
</dbReference>
<accession>A0A7W5DST3</accession>
<keyword evidence="12 13" id="KW-0472">Membrane</keyword>
<feature type="transmembrane region" description="Helical" evidence="13">
    <location>
        <begin position="49"/>
        <end position="66"/>
    </location>
</feature>
<keyword evidence="7" id="KW-0479">Metal-binding</keyword>
<dbReference type="EMBL" id="JACHYB010000002">
    <property type="protein sequence ID" value="MBB3188266.1"/>
    <property type="molecule type" value="Genomic_DNA"/>
</dbReference>
<keyword evidence="10 13" id="KW-1133">Transmembrane helix</keyword>
<evidence type="ECO:0000256" key="8">
    <source>
        <dbReference type="ARBA" id="ARBA00022801"/>
    </source>
</evidence>
<feature type="transmembrane region" description="Helical" evidence="13">
    <location>
        <begin position="121"/>
        <end position="143"/>
    </location>
</feature>
<evidence type="ECO:0000256" key="2">
    <source>
        <dbReference type="ARBA" id="ARBA00004651"/>
    </source>
</evidence>
<dbReference type="CDD" id="cd06158">
    <property type="entry name" value="S2P-M50_like_1"/>
    <property type="match status" value="1"/>
</dbReference>
<reference evidence="15 16" key="1">
    <citation type="submission" date="2020-08" db="EMBL/GenBank/DDBJ databases">
        <title>Genomic Encyclopedia of Type Strains, Phase IV (KMG-IV): sequencing the most valuable type-strain genomes for metagenomic binning, comparative biology and taxonomic classification.</title>
        <authorList>
            <person name="Goeker M."/>
        </authorList>
    </citation>
    <scope>NUCLEOTIDE SEQUENCE [LARGE SCALE GENOMIC DNA]</scope>
    <source>
        <strain evidence="15 16">DSM 27471</strain>
    </source>
</reference>
<comment type="cofactor">
    <cofactor evidence="1">
        <name>Zn(2+)</name>
        <dbReference type="ChEBI" id="CHEBI:29105"/>
    </cofactor>
</comment>
<evidence type="ECO:0000256" key="5">
    <source>
        <dbReference type="ARBA" id="ARBA00022670"/>
    </source>
</evidence>
<feature type="transmembrane region" description="Helical" evidence="13">
    <location>
        <begin position="86"/>
        <end position="109"/>
    </location>
</feature>
<keyword evidence="5 15" id="KW-0645">Protease</keyword>
<dbReference type="InterPro" id="IPR052348">
    <property type="entry name" value="Metallopeptidase_M50B"/>
</dbReference>
<evidence type="ECO:0000256" key="11">
    <source>
        <dbReference type="ARBA" id="ARBA00023049"/>
    </source>
</evidence>
<evidence type="ECO:0000256" key="10">
    <source>
        <dbReference type="ARBA" id="ARBA00022989"/>
    </source>
</evidence>
<name>A0A7W5DST3_9PORP</name>
<gene>
    <name evidence="15" type="ORF">FHX64_002464</name>
</gene>
<comment type="similarity">
    <text evidence="3">Belongs to the peptidase M50B family.</text>
</comment>
<dbReference type="GO" id="GO:0006508">
    <property type="term" value="P:proteolysis"/>
    <property type="evidence" value="ECO:0007669"/>
    <property type="project" value="UniProtKB-KW"/>
</dbReference>
<dbReference type="InterPro" id="IPR008915">
    <property type="entry name" value="Peptidase_M50"/>
</dbReference>
<keyword evidence="8" id="KW-0378">Hydrolase</keyword>
<keyword evidence="6 13" id="KW-0812">Transmembrane</keyword>
<comment type="subcellular location">
    <subcellularLocation>
        <location evidence="2">Cell membrane</location>
        <topology evidence="2">Multi-pass membrane protein</topology>
    </subcellularLocation>
</comment>
<proteinExistence type="inferred from homology"/>
<keyword evidence="4" id="KW-1003">Cell membrane</keyword>
<evidence type="ECO:0000313" key="15">
    <source>
        <dbReference type="EMBL" id="MBB3188266.1"/>
    </source>
</evidence>
<dbReference type="PANTHER" id="PTHR35864">
    <property type="entry name" value="ZINC METALLOPROTEASE MJ0611-RELATED"/>
    <property type="match status" value="1"/>
</dbReference>
<dbReference type="PANTHER" id="PTHR35864:SF1">
    <property type="entry name" value="ZINC METALLOPROTEASE YWHC-RELATED"/>
    <property type="match status" value="1"/>
</dbReference>
<organism evidence="15 16">
    <name type="scientific">Microbacter margulisiae</name>
    <dbReference type="NCBI Taxonomy" id="1350067"/>
    <lineage>
        <taxon>Bacteria</taxon>
        <taxon>Pseudomonadati</taxon>
        <taxon>Bacteroidota</taxon>
        <taxon>Bacteroidia</taxon>
        <taxon>Bacteroidales</taxon>
        <taxon>Porphyromonadaceae</taxon>
        <taxon>Microbacter</taxon>
    </lineage>
</organism>
<evidence type="ECO:0000313" key="16">
    <source>
        <dbReference type="Proteomes" id="UP000544222"/>
    </source>
</evidence>
<evidence type="ECO:0000256" key="1">
    <source>
        <dbReference type="ARBA" id="ARBA00001947"/>
    </source>
</evidence>
<evidence type="ECO:0000256" key="7">
    <source>
        <dbReference type="ARBA" id="ARBA00022723"/>
    </source>
</evidence>
<dbReference type="RefSeq" id="WP_183414032.1">
    <property type="nucleotide sequence ID" value="NZ_JACHYB010000002.1"/>
</dbReference>
<dbReference type="InterPro" id="IPR044537">
    <property type="entry name" value="Rip2-like"/>
</dbReference>
<evidence type="ECO:0000256" key="6">
    <source>
        <dbReference type="ARBA" id="ARBA00022692"/>
    </source>
</evidence>